<feature type="transmembrane region" description="Helical" evidence="10">
    <location>
        <begin position="324"/>
        <end position="346"/>
    </location>
</feature>
<feature type="binding site" evidence="7">
    <location>
        <position position="282"/>
    </location>
    <ligand>
        <name>Zn(2+)</name>
        <dbReference type="ChEBI" id="CHEBI:29105"/>
        <note>catalytic</note>
    </ligand>
</feature>
<gene>
    <name evidence="13" type="ORF">SAMN04488124_2284</name>
</gene>
<feature type="region of interest" description="Disordered" evidence="9">
    <location>
        <begin position="407"/>
        <end position="430"/>
    </location>
</feature>
<feature type="domain" description="Peptidase M48" evidence="11">
    <location>
        <begin position="212"/>
        <end position="413"/>
    </location>
</feature>
<evidence type="ECO:0000313" key="14">
    <source>
        <dbReference type="Proteomes" id="UP000243250"/>
    </source>
</evidence>
<dbReference type="STRING" id="555875.SAMN04488124_2284"/>
<organism evidence="13 14">
    <name type="scientific">Halogeometricum limi</name>
    <dbReference type="NCBI Taxonomy" id="555875"/>
    <lineage>
        <taxon>Archaea</taxon>
        <taxon>Methanobacteriati</taxon>
        <taxon>Methanobacteriota</taxon>
        <taxon>Stenosarchaea group</taxon>
        <taxon>Halobacteria</taxon>
        <taxon>Halobacteriales</taxon>
        <taxon>Haloferacaceae</taxon>
        <taxon>Halogeometricum</taxon>
    </lineage>
</organism>
<keyword evidence="1 8" id="KW-0645">Protease</keyword>
<evidence type="ECO:0000256" key="7">
    <source>
        <dbReference type="PIRSR" id="PIRSR627057-2"/>
    </source>
</evidence>
<feature type="transmembrane region" description="Helical" evidence="10">
    <location>
        <begin position="96"/>
        <end position="117"/>
    </location>
</feature>
<evidence type="ECO:0000313" key="13">
    <source>
        <dbReference type="EMBL" id="SFR54236.1"/>
    </source>
</evidence>
<dbReference type="InterPro" id="IPR001915">
    <property type="entry name" value="Peptidase_M48"/>
</dbReference>
<feature type="transmembrane region" description="Helical" evidence="10">
    <location>
        <begin position="292"/>
        <end position="309"/>
    </location>
</feature>
<dbReference type="Pfam" id="PF01435">
    <property type="entry name" value="Peptidase_M48"/>
    <property type="match status" value="1"/>
</dbReference>
<dbReference type="InterPro" id="IPR027057">
    <property type="entry name" value="CAXX_Prtase_1"/>
</dbReference>
<keyword evidence="3 8" id="KW-0378">Hydrolase</keyword>
<dbReference type="GO" id="GO:0071586">
    <property type="term" value="P:CAAX-box protein processing"/>
    <property type="evidence" value="ECO:0007669"/>
    <property type="project" value="InterPro"/>
</dbReference>
<feature type="compositionally biased region" description="Basic and acidic residues" evidence="9">
    <location>
        <begin position="407"/>
        <end position="416"/>
    </location>
</feature>
<evidence type="ECO:0000256" key="8">
    <source>
        <dbReference type="RuleBase" id="RU003983"/>
    </source>
</evidence>
<feature type="active site" description="Proton donor" evidence="6">
    <location>
        <position position="359"/>
    </location>
</feature>
<dbReference type="Gene3D" id="3.30.2010.10">
    <property type="entry name" value="Metalloproteases ('zincins'), catalytic domain"/>
    <property type="match status" value="1"/>
</dbReference>
<evidence type="ECO:0000259" key="11">
    <source>
        <dbReference type="Pfam" id="PF01435"/>
    </source>
</evidence>
<dbReference type="InterPro" id="IPR032456">
    <property type="entry name" value="Peptidase_M48_N"/>
</dbReference>
<keyword evidence="10" id="KW-0812">Transmembrane</keyword>
<protein>
    <submittedName>
        <fullName evidence="13">STE24 endopeptidase</fullName>
    </submittedName>
</protein>
<evidence type="ECO:0000256" key="1">
    <source>
        <dbReference type="ARBA" id="ARBA00022670"/>
    </source>
</evidence>
<evidence type="ECO:0000256" key="2">
    <source>
        <dbReference type="ARBA" id="ARBA00022723"/>
    </source>
</evidence>
<feature type="transmembrane region" description="Helical" evidence="10">
    <location>
        <begin position="69"/>
        <end position="90"/>
    </location>
</feature>
<feature type="binding site" evidence="7">
    <location>
        <position position="278"/>
    </location>
    <ligand>
        <name>Zn(2+)</name>
        <dbReference type="ChEBI" id="CHEBI:29105"/>
        <note>catalytic</note>
    </ligand>
</feature>
<feature type="active site" evidence="6">
    <location>
        <position position="279"/>
    </location>
</feature>
<dbReference type="GO" id="GO:0004222">
    <property type="term" value="F:metalloendopeptidase activity"/>
    <property type="evidence" value="ECO:0007669"/>
    <property type="project" value="InterPro"/>
</dbReference>
<dbReference type="GO" id="GO:0046872">
    <property type="term" value="F:metal ion binding"/>
    <property type="evidence" value="ECO:0007669"/>
    <property type="project" value="UniProtKB-KW"/>
</dbReference>
<keyword evidence="14" id="KW-1185">Reference proteome</keyword>
<sequence length="430" mass="47072">MVSQAALTLVVLLVGTELLYTGLDVLNLRHGARAVRESESWVRDSLGVDDPDAMLAYQRAKTTLSRAQSWLGVALVLAVVVSGLFGDWVATLAETGLPTVAQGVSLLVAAVVASRVLSVPFDLYETFVVEERFGFNNQTPALWIRDFLVGTVLGVVFAGGLGGVVLLVIDRLPTLWPVAGWAVVVGFSLLMMVVYPRVIAPLFNDFEPIESGPLRDSVDDVFDRAGFECEQVYEMDASKRSSHSNAYFVGFGRTKRVVLFDTLVDQMDRESVQAVLAHELAHWKRGHIWKQLGASAVQMGLVFAFLWWVTTSQWVYAAFDLPEVTYAALGVGLLYTGPLFSLVSPLTNKLSLAHEREADDFAARTMGETQSMARALTTLAGENLSNPFPHPWYAAFHYSHPPIPERIRRLRERGGEGESDDGPTGPASSV</sequence>
<keyword evidence="5 8" id="KW-0482">Metalloprotease</keyword>
<accession>A0A1I6HIK2</accession>
<dbReference type="Proteomes" id="UP000243250">
    <property type="component" value="Unassembled WGS sequence"/>
</dbReference>
<dbReference type="RefSeq" id="WP_089880766.1">
    <property type="nucleotide sequence ID" value="NZ_FOYS01000003.1"/>
</dbReference>
<evidence type="ECO:0000259" key="12">
    <source>
        <dbReference type="Pfam" id="PF16491"/>
    </source>
</evidence>
<keyword evidence="4 7" id="KW-0862">Zinc</keyword>
<evidence type="ECO:0000256" key="3">
    <source>
        <dbReference type="ARBA" id="ARBA00022801"/>
    </source>
</evidence>
<evidence type="ECO:0000256" key="4">
    <source>
        <dbReference type="ARBA" id="ARBA00022833"/>
    </source>
</evidence>
<keyword evidence="10" id="KW-0472">Membrane</keyword>
<dbReference type="OrthoDB" id="28389at2157"/>
<evidence type="ECO:0000256" key="9">
    <source>
        <dbReference type="SAM" id="MobiDB-lite"/>
    </source>
</evidence>
<name>A0A1I6HIK2_9EURY</name>
<reference evidence="14" key="1">
    <citation type="submission" date="2016-10" db="EMBL/GenBank/DDBJ databases">
        <authorList>
            <person name="Varghese N."/>
            <person name="Submissions S."/>
        </authorList>
    </citation>
    <scope>NUCLEOTIDE SEQUENCE [LARGE SCALE GENOMIC DNA]</scope>
    <source>
        <strain evidence="14">CGMCC 1.8711</strain>
    </source>
</reference>
<dbReference type="AlphaFoldDB" id="A0A1I6HIK2"/>
<proteinExistence type="inferred from homology"/>
<dbReference type="FunFam" id="3.30.2010.10:FF:000010">
    <property type="entry name" value="M48 family peptidase"/>
    <property type="match status" value="1"/>
</dbReference>
<dbReference type="Pfam" id="PF16491">
    <property type="entry name" value="Peptidase_M48_N"/>
    <property type="match status" value="1"/>
</dbReference>
<feature type="transmembrane region" description="Helical" evidence="10">
    <location>
        <begin position="175"/>
        <end position="195"/>
    </location>
</feature>
<dbReference type="PANTHER" id="PTHR10120">
    <property type="entry name" value="CAAX PRENYL PROTEASE 1"/>
    <property type="match status" value="1"/>
</dbReference>
<feature type="binding site" evidence="7">
    <location>
        <position position="355"/>
    </location>
    <ligand>
        <name>Zn(2+)</name>
        <dbReference type="ChEBI" id="CHEBI:29105"/>
        <note>catalytic</note>
    </ligand>
</feature>
<feature type="transmembrane region" description="Helical" evidence="10">
    <location>
        <begin position="147"/>
        <end position="169"/>
    </location>
</feature>
<keyword evidence="2 7" id="KW-0479">Metal-binding</keyword>
<comment type="cofactor">
    <cofactor evidence="7 8">
        <name>Zn(2+)</name>
        <dbReference type="ChEBI" id="CHEBI:29105"/>
    </cofactor>
    <text evidence="7 8">Binds 1 zinc ion per subunit.</text>
</comment>
<keyword evidence="10" id="KW-1133">Transmembrane helix</keyword>
<feature type="transmembrane region" description="Helical" evidence="10">
    <location>
        <begin position="6"/>
        <end position="26"/>
    </location>
</feature>
<feature type="domain" description="CAAX prenyl protease 1 N-terminal" evidence="12">
    <location>
        <begin position="52"/>
        <end position="204"/>
    </location>
</feature>
<dbReference type="EMBL" id="FOYS01000003">
    <property type="protein sequence ID" value="SFR54236.1"/>
    <property type="molecule type" value="Genomic_DNA"/>
</dbReference>
<evidence type="ECO:0000256" key="10">
    <source>
        <dbReference type="SAM" id="Phobius"/>
    </source>
</evidence>
<comment type="similarity">
    <text evidence="8">Belongs to the peptidase M48 family.</text>
</comment>
<dbReference type="CDD" id="cd07343">
    <property type="entry name" value="M48A_Zmpste24p_like"/>
    <property type="match status" value="1"/>
</dbReference>
<evidence type="ECO:0000256" key="6">
    <source>
        <dbReference type="PIRSR" id="PIRSR627057-1"/>
    </source>
</evidence>
<evidence type="ECO:0000256" key="5">
    <source>
        <dbReference type="ARBA" id="ARBA00023049"/>
    </source>
</evidence>